<evidence type="ECO:0000313" key="5">
    <source>
        <dbReference type="EMBL" id="TPX15889.1"/>
    </source>
</evidence>
<dbReference type="InterPro" id="IPR027279">
    <property type="entry name" value="D_amino_pept/lipop_sf"/>
</dbReference>
<dbReference type="Gene3D" id="3.40.710.10">
    <property type="entry name" value="DD-peptidase/beta-lactamase superfamily"/>
    <property type="match status" value="1"/>
</dbReference>
<reference evidence="5 6" key="1">
    <citation type="submission" date="2019-06" db="EMBL/GenBank/DDBJ databases">
        <title>Draft genome sequence of the filamentous fungus Phialemoniopsis curvata isolated from diesel fuel.</title>
        <authorList>
            <person name="Varaljay V.A."/>
            <person name="Lyon W.J."/>
            <person name="Crouch A.L."/>
            <person name="Drake C.E."/>
            <person name="Hollomon J.M."/>
            <person name="Nadeau L.J."/>
            <person name="Nunn H.S."/>
            <person name="Stevenson B.S."/>
            <person name="Bojanowski C.L."/>
            <person name="Crookes-Goodson W.J."/>
        </authorList>
    </citation>
    <scope>NUCLEOTIDE SEQUENCE [LARGE SCALE GENOMIC DNA]</scope>
    <source>
        <strain evidence="5 6">D216</strain>
    </source>
</reference>
<feature type="domain" description="Beta-lactamase-related" evidence="3">
    <location>
        <begin position="17"/>
        <end position="332"/>
    </location>
</feature>
<keyword evidence="1" id="KW-0031">Aminopeptidase</keyword>
<dbReference type="OrthoDB" id="5946976at2759"/>
<evidence type="ECO:0000256" key="1">
    <source>
        <dbReference type="ARBA" id="ARBA00022438"/>
    </source>
</evidence>
<evidence type="ECO:0000313" key="6">
    <source>
        <dbReference type="Proteomes" id="UP000319257"/>
    </source>
</evidence>
<dbReference type="RefSeq" id="XP_030997600.1">
    <property type="nucleotide sequence ID" value="XM_031136397.1"/>
</dbReference>
<dbReference type="InterPro" id="IPR050491">
    <property type="entry name" value="AmpC-like"/>
</dbReference>
<dbReference type="AlphaFoldDB" id="A0A507BF29"/>
<keyword evidence="1" id="KW-0645">Protease</keyword>
<evidence type="ECO:0000256" key="2">
    <source>
        <dbReference type="ARBA" id="ARBA00038215"/>
    </source>
</evidence>
<comment type="similarity">
    <text evidence="2">Belongs to the peptidase S12 family.</text>
</comment>
<organism evidence="5 6">
    <name type="scientific">Thyridium curvatum</name>
    <dbReference type="NCBI Taxonomy" id="1093900"/>
    <lineage>
        <taxon>Eukaryota</taxon>
        <taxon>Fungi</taxon>
        <taxon>Dikarya</taxon>
        <taxon>Ascomycota</taxon>
        <taxon>Pezizomycotina</taxon>
        <taxon>Sordariomycetes</taxon>
        <taxon>Sordariomycetidae</taxon>
        <taxon>Thyridiales</taxon>
        <taxon>Thyridiaceae</taxon>
        <taxon>Thyridium</taxon>
    </lineage>
</organism>
<dbReference type="EMBL" id="SKBQ01000001">
    <property type="protein sequence ID" value="TPX15889.1"/>
    <property type="molecule type" value="Genomic_DNA"/>
</dbReference>
<dbReference type="PANTHER" id="PTHR46825:SF9">
    <property type="entry name" value="BETA-LACTAMASE-RELATED DOMAIN-CONTAINING PROTEIN"/>
    <property type="match status" value="1"/>
</dbReference>
<dbReference type="Pfam" id="PF00144">
    <property type="entry name" value="Beta-lactamase"/>
    <property type="match status" value="1"/>
</dbReference>
<evidence type="ECO:0008006" key="7">
    <source>
        <dbReference type="Google" id="ProtNLM"/>
    </source>
</evidence>
<feature type="domain" description="D-aminopeptidase" evidence="4">
    <location>
        <begin position="353"/>
        <end position="532"/>
    </location>
</feature>
<dbReference type="SUPFAM" id="SSF50886">
    <property type="entry name" value="D-aminopeptidase, middle and C-terminal domains"/>
    <property type="match status" value="2"/>
</dbReference>
<dbReference type="Gene3D" id="2.40.128.50">
    <property type="match status" value="2"/>
</dbReference>
<evidence type="ECO:0000259" key="3">
    <source>
        <dbReference type="Pfam" id="PF00144"/>
    </source>
</evidence>
<dbReference type="Proteomes" id="UP000319257">
    <property type="component" value="Unassembled WGS sequence"/>
</dbReference>
<dbReference type="InParanoid" id="A0A507BF29"/>
<sequence>MAAPISEILADLPSRFRGPGGAVAVLKDGEVVGQQVWGYADLHRRISMAADTLMPICSITKQMLCGLLTDLERNPTPAMTARGGDPAKQFSDQLGQLLSPELLKDTGLTIRHLCNNQSGIRDYWALTVLWGAKPEGRFSVADHGPLMLERLKSFHFEPGTEYSYANTNYFAIARCIEKVTGQPLAELLSQRIFEPAGMETARLCANTAEHPPPGVGYEGDENFGFYPGVNNIEWAGDAGIVASLTDMVNYERYVNRSRDDSQTWYGSNSQQQKYKDGTPADYGFGLARRKVGGIVTVGHGGALRGYRLFRSYAPDPRISVVALLNQEHGDASGVCDHILKKMMGVPEAQNAVVTPGPEWIGTYLDSDTGLSITVSQGTPGELLVKYHRKPDKFRVVDAYKALSDEMSATLDGDSLVLHVPQDNRTVHAKRVANAKPASDYAELQGAYRCAEIDSVFHCSGSGDMLYGMFDGFLGRGPVHMMRSIGQDLWALACPRAMDSTPPGDWTVIVRRDGNGSVAGVTIGCWLARRLEFTKQQ</sequence>
<dbReference type="NCBIfam" id="NF009622">
    <property type="entry name" value="PRK13128.1"/>
    <property type="match status" value="1"/>
</dbReference>
<name>A0A507BF29_9PEZI</name>
<proteinExistence type="inferred from homology"/>
<accession>A0A507BF29</accession>
<gene>
    <name evidence="5" type="ORF">E0L32_000223</name>
</gene>
<dbReference type="Pfam" id="PF07930">
    <property type="entry name" value="DAP_B"/>
    <property type="match status" value="1"/>
</dbReference>
<dbReference type="InterPro" id="IPR012338">
    <property type="entry name" value="Beta-lactam/transpept-like"/>
</dbReference>
<dbReference type="GO" id="GO:0004177">
    <property type="term" value="F:aminopeptidase activity"/>
    <property type="evidence" value="ECO:0007669"/>
    <property type="project" value="UniProtKB-KW"/>
</dbReference>
<evidence type="ECO:0000259" key="4">
    <source>
        <dbReference type="Pfam" id="PF07930"/>
    </source>
</evidence>
<keyword evidence="1" id="KW-0378">Hydrolase</keyword>
<keyword evidence="6" id="KW-1185">Reference proteome</keyword>
<dbReference type="SUPFAM" id="SSF56601">
    <property type="entry name" value="beta-lactamase/transpeptidase-like"/>
    <property type="match status" value="1"/>
</dbReference>
<protein>
    <recommendedName>
        <fullName evidence="7">D-aminopeptidase</fullName>
    </recommendedName>
</protein>
<dbReference type="InterPro" id="IPR012856">
    <property type="entry name" value="DAP_B_dom"/>
</dbReference>
<dbReference type="InterPro" id="IPR001466">
    <property type="entry name" value="Beta-lactam-related"/>
</dbReference>
<dbReference type="GeneID" id="41967670"/>
<comment type="caution">
    <text evidence="5">The sequence shown here is derived from an EMBL/GenBank/DDBJ whole genome shotgun (WGS) entry which is preliminary data.</text>
</comment>
<dbReference type="PANTHER" id="PTHR46825">
    <property type="entry name" value="D-ALANYL-D-ALANINE-CARBOXYPEPTIDASE/ENDOPEPTIDASE AMPH"/>
    <property type="match status" value="1"/>
</dbReference>